<proteinExistence type="predicted"/>
<reference evidence="5" key="1">
    <citation type="submission" date="2021-01" db="EMBL/GenBank/DDBJ databases">
        <authorList>
            <person name="Corre E."/>
            <person name="Pelletier E."/>
            <person name="Niang G."/>
            <person name="Scheremetjew M."/>
            <person name="Finn R."/>
            <person name="Kale V."/>
            <person name="Holt S."/>
            <person name="Cochrane G."/>
            <person name="Meng A."/>
            <person name="Brown T."/>
            <person name="Cohen L."/>
        </authorList>
    </citation>
    <scope>NUCLEOTIDE SEQUENCE</scope>
    <source>
        <strain evidence="5">CCMP127</strain>
    </source>
</reference>
<dbReference type="EMBL" id="HBIM01015255">
    <property type="protein sequence ID" value="CAE0414870.1"/>
    <property type="molecule type" value="Transcribed_RNA"/>
</dbReference>
<protein>
    <submittedName>
        <fullName evidence="5">Uncharacterized protein</fullName>
    </submittedName>
</protein>
<feature type="repeat" description="ANK" evidence="3">
    <location>
        <begin position="802"/>
        <end position="835"/>
    </location>
</feature>
<dbReference type="PROSITE" id="PS50088">
    <property type="entry name" value="ANK_REPEAT"/>
    <property type="match status" value="5"/>
</dbReference>
<dbReference type="PANTHER" id="PTHR24173:SF74">
    <property type="entry name" value="ANKYRIN REPEAT DOMAIN-CONTAINING PROTEIN 16"/>
    <property type="match status" value="1"/>
</dbReference>
<keyword evidence="1" id="KW-0677">Repeat</keyword>
<keyword evidence="2 3" id="KW-0040">ANK repeat</keyword>
<feature type="repeat" description="ANK" evidence="3">
    <location>
        <begin position="47"/>
        <end position="79"/>
    </location>
</feature>
<dbReference type="Pfam" id="PF12796">
    <property type="entry name" value="Ank_2"/>
    <property type="match status" value="3"/>
</dbReference>
<gene>
    <name evidence="5" type="ORF">ACOF00016_LOCUS12051</name>
</gene>
<evidence type="ECO:0000256" key="4">
    <source>
        <dbReference type="SAM" id="MobiDB-lite"/>
    </source>
</evidence>
<dbReference type="PROSITE" id="PS50297">
    <property type="entry name" value="ANK_REP_REGION"/>
    <property type="match status" value="5"/>
</dbReference>
<dbReference type="Pfam" id="PF00023">
    <property type="entry name" value="Ank"/>
    <property type="match status" value="2"/>
</dbReference>
<name>A0A7S3LCE9_9STRA</name>
<dbReference type="SUPFAM" id="SSF48403">
    <property type="entry name" value="Ankyrin repeat"/>
    <property type="match status" value="2"/>
</dbReference>
<feature type="compositionally biased region" description="Low complexity" evidence="4">
    <location>
        <begin position="488"/>
        <end position="500"/>
    </location>
</feature>
<organism evidence="5">
    <name type="scientific">Amphora coffeiformis</name>
    <dbReference type="NCBI Taxonomy" id="265554"/>
    <lineage>
        <taxon>Eukaryota</taxon>
        <taxon>Sar</taxon>
        <taxon>Stramenopiles</taxon>
        <taxon>Ochrophyta</taxon>
        <taxon>Bacillariophyta</taxon>
        <taxon>Bacillariophyceae</taxon>
        <taxon>Bacillariophycidae</taxon>
        <taxon>Thalassiophysales</taxon>
        <taxon>Catenulaceae</taxon>
        <taxon>Amphora</taxon>
    </lineage>
</organism>
<dbReference type="InterPro" id="IPR036770">
    <property type="entry name" value="Ankyrin_rpt-contain_sf"/>
</dbReference>
<sequence>MKWKTPKKIESNPNDQALLGACREGDPRLAQDCIRRGAKIDCVDNESGWMPLHCAVAGLHVETVQVLLESDANPDLIAKANGMTPLGILVRLEKKPATRLQQRLRKRGSLSDQEEKVLMIAEALLRFGADPSGCVDIQSESTPLHIAASQGRLELVKLLLEYGALMIHCPEEHSHLKLKQRQQQKRPSWKVFGDSKPAAASIPTTTHPTTPLGISCRTGQVAVMDYLLSALPPQALESSYVLQQALQEAQRNDQMECLVGLWEYSEEVLSLDSVVEGGEVDPARKASLVQSFFDIFTRNANHHHDHAEKQDEDASQGNTSTDASWLHVLQEACRRRSVNLLEPLLQRLPQQQKFFQKLRKQPSMSDIRANLIQAVDPRDHQTLLHRYCTAPTTTSTQGNLIPDEEQVNHPSHPATLGWISRLLQLSRECDETEMEEMRLKAAAAANSKGQEQRYANYENDSKFTMETSEIESESDDSSHSNRIHRQQQESGSHEVVSSSQEEQDSDSSEENSGSEEDESGSEEESSSGAGTGEECSVHSQSDSLPPVSDLQISQQANTHDDSDLDEDSSEDDDPEEEDSEAEEDESSYFIESQTCSESEDDGIGSEMSSGAEAELQSSFAIAIPLHSGKDLVNAGDANLQTALHLASSTGFIPAIELLLQEENILVNAPDCLGNTPLLVAERTDVIRRLLLDRRTDVNLGNYEGTTPLLKATQSGDMVVAQIFLQNGADLEIGDRHGRTPLYLACARGCTDSCAYLLAYGANPNATTNDDDRDTPLHAACRGGHLGVILRLFTADVEAKDANGRTPLHVACCVGQVDVVEYLVTERHANLNVQDKNGLTPFEVACHAGRDSVVYYLVRYHTSHLWDRKASQRFFSKCSIPSLLASKKNEYETFSLSSHDAGSYRDDPFSYSQHLFSSSSDDYTTTTTDPYSPSSLNISYDDYESTYNSYRSSLSKYDDEPFVYSSFSRYGRSSYEADSIYY</sequence>
<feature type="compositionally biased region" description="Acidic residues" evidence="4">
    <location>
        <begin position="562"/>
        <end position="586"/>
    </location>
</feature>
<feature type="repeat" description="ANK" evidence="3">
    <location>
        <begin position="736"/>
        <end position="768"/>
    </location>
</feature>
<evidence type="ECO:0000256" key="2">
    <source>
        <dbReference type="ARBA" id="ARBA00023043"/>
    </source>
</evidence>
<dbReference type="SMART" id="SM00248">
    <property type="entry name" value="ANK"/>
    <property type="match status" value="11"/>
</dbReference>
<dbReference type="PANTHER" id="PTHR24173">
    <property type="entry name" value="ANKYRIN REPEAT CONTAINING"/>
    <property type="match status" value="1"/>
</dbReference>
<dbReference type="AlphaFoldDB" id="A0A7S3LCE9"/>
<feature type="compositionally biased region" description="Acidic residues" evidence="4">
    <location>
        <begin position="501"/>
        <end position="525"/>
    </location>
</feature>
<evidence type="ECO:0000313" key="5">
    <source>
        <dbReference type="EMBL" id="CAE0414870.1"/>
    </source>
</evidence>
<evidence type="ECO:0000256" key="1">
    <source>
        <dbReference type="ARBA" id="ARBA00022737"/>
    </source>
</evidence>
<evidence type="ECO:0000256" key="3">
    <source>
        <dbReference type="PROSITE-ProRule" id="PRU00023"/>
    </source>
</evidence>
<feature type="region of interest" description="Disordered" evidence="4">
    <location>
        <begin position="442"/>
        <end position="611"/>
    </location>
</feature>
<accession>A0A7S3LCE9</accession>
<dbReference type="InterPro" id="IPR002110">
    <property type="entry name" value="Ankyrin_rpt"/>
</dbReference>
<feature type="repeat" description="ANK" evidence="3">
    <location>
        <begin position="139"/>
        <end position="164"/>
    </location>
</feature>
<dbReference type="Gene3D" id="1.25.40.20">
    <property type="entry name" value="Ankyrin repeat-containing domain"/>
    <property type="match status" value="4"/>
</dbReference>
<feature type="repeat" description="ANK" evidence="3">
    <location>
        <begin position="703"/>
        <end position="735"/>
    </location>
</feature>